<proteinExistence type="predicted"/>
<feature type="transmembrane region" description="Helical" evidence="1">
    <location>
        <begin position="20"/>
        <end position="45"/>
    </location>
</feature>
<organism evidence="3 4">
    <name type="scientific">Aspergillus granulosus</name>
    <dbReference type="NCBI Taxonomy" id="176169"/>
    <lineage>
        <taxon>Eukaryota</taxon>
        <taxon>Fungi</taxon>
        <taxon>Dikarya</taxon>
        <taxon>Ascomycota</taxon>
        <taxon>Pezizomycotina</taxon>
        <taxon>Eurotiomycetes</taxon>
        <taxon>Eurotiomycetidae</taxon>
        <taxon>Eurotiales</taxon>
        <taxon>Aspergillaceae</taxon>
        <taxon>Aspergillus</taxon>
        <taxon>Aspergillus subgen. Nidulantes</taxon>
    </lineage>
</organism>
<sequence>MVDNPRTEPGGEHTTPPTYAFLNVAFLAVAGYNTLELLIWIFHFFKRRRGLYFWSILISTISIGLFALLAFLQFFRLASFRFTGPGIAIALPAVFCAQTLVLYSRLHLITAPGALLRFVLWVIIITSIVLLLPFTILLAGLSTGNTRFAVAERYAERYTITGTVIREVLICALYIYQSARQLEPIIELKGTAGKRIMINMIVASIAVIVLDIFALLILYQGQNGMSSAYTCMSQSVKLRMEFAVLNSLLELLGAPMAFCREIWDANANVDMDMSAGAGWDSGQASRTEMVQRPERLWGVRGSRYSV</sequence>
<accession>A0ABR4H1M7</accession>
<evidence type="ECO:0000313" key="4">
    <source>
        <dbReference type="Proteomes" id="UP001610334"/>
    </source>
</evidence>
<gene>
    <name evidence="3" type="ORF">BJX63DRAFT_405942</name>
</gene>
<feature type="domain" description="DUF7703" evidence="2">
    <location>
        <begin position="20"/>
        <end position="259"/>
    </location>
</feature>
<dbReference type="Pfam" id="PF24802">
    <property type="entry name" value="DUF7703"/>
    <property type="match status" value="1"/>
</dbReference>
<reference evidence="3 4" key="1">
    <citation type="submission" date="2024-07" db="EMBL/GenBank/DDBJ databases">
        <title>Section-level genome sequencing and comparative genomics of Aspergillus sections Usti and Cavernicolus.</title>
        <authorList>
            <consortium name="Lawrence Berkeley National Laboratory"/>
            <person name="Nybo J.L."/>
            <person name="Vesth T.C."/>
            <person name="Theobald S."/>
            <person name="Frisvad J.C."/>
            <person name="Larsen T.O."/>
            <person name="Kjaerboelling I."/>
            <person name="Rothschild-Mancinelli K."/>
            <person name="Lyhne E.K."/>
            <person name="Kogle M.E."/>
            <person name="Barry K."/>
            <person name="Clum A."/>
            <person name="Na H."/>
            <person name="Ledsgaard L."/>
            <person name="Lin J."/>
            <person name="Lipzen A."/>
            <person name="Kuo A."/>
            <person name="Riley R."/>
            <person name="Mondo S."/>
            <person name="Labutti K."/>
            <person name="Haridas S."/>
            <person name="Pangalinan J."/>
            <person name="Salamov A.A."/>
            <person name="Simmons B.A."/>
            <person name="Magnuson J.K."/>
            <person name="Chen J."/>
            <person name="Drula E."/>
            <person name="Henrissat B."/>
            <person name="Wiebenga A."/>
            <person name="Lubbers R.J."/>
            <person name="Gomes A.C."/>
            <person name="Makela M.R."/>
            <person name="Stajich J."/>
            <person name="Grigoriev I.V."/>
            <person name="Mortensen U.H."/>
            <person name="De Vries R.P."/>
            <person name="Baker S.E."/>
            <person name="Andersen M.R."/>
        </authorList>
    </citation>
    <scope>NUCLEOTIDE SEQUENCE [LARGE SCALE GENOMIC DNA]</scope>
    <source>
        <strain evidence="3 4">CBS 588.65</strain>
    </source>
</reference>
<feature type="transmembrane region" description="Helical" evidence="1">
    <location>
        <begin position="118"/>
        <end position="138"/>
    </location>
</feature>
<name>A0ABR4H1M7_9EURO</name>
<dbReference type="InterPro" id="IPR056120">
    <property type="entry name" value="DUF7703"/>
</dbReference>
<comment type="caution">
    <text evidence="3">The sequence shown here is derived from an EMBL/GenBank/DDBJ whole genome shotgun (WGS) entry which is preliminary data.</text>
</comment>
<keyword evidence="1" id="KW-0472">Membrane</keyword>
<feature type="transmembrane region" description="Helical" evidence="1">
    <location>
        <begin position="52"/>
        <end position="75"/>
    </location>
</feature>
<dbReference type="Proteomes" id="UP001610334">
    <property type="component" value="Unassembled WGS sequence"/>
</dbReference>
<protein>
    <recommendedName>
        <fullName evidence="2">DUF7703 domain-containing protein</fullName>
    </recommendedName>
</protein>
<evidence type="ECO:0000313" key="3">
    <source>
        <dbReference type="EMBL" id="KAL2809365.1"/>
    </source>
</evidence>
<dbReference type="EMBL" id="JBFXLT010000090">
    <property type="protein sequence ID" value="KAL2809365.1"/>
    <property type="molecule type" value="Genomic_DNA"/>
</dbReference>
<feature type="transmembrane region" description="Helical" evidence="1">
    <location>
        <begin position="196"/>
        <end position="219"/>
    </location>
</feature>
<evidence type="ECO:0000259" key="2">
    <source>
        <dbReference type="Pfam" id="PF24802"/>
    </source>
</evidence>
<dbReference type="PANTHER" id="PTHR37013:SF5">
    <property type="entry name" value="INTEGRAL MEMBRANE PROTEIN"/>
    <property type="match status" value="1"/>
</dbReference>
<feature type="transmembrane region" description="Helical" evidence="1">
    <location>
        <begin position="87"/>
        <end position="106"/>
    </location>
</feature>
<keyword evidence="4" id="KW-1185">Reference proteome</keyword>
<feature type="transmembrane region" description="Helical" evidence="1">
    <location>
        <begin position="158"/>
        <end position="176"/>
    </location>
</feature>
<keyword evidence="1" id="KW-0812">Transmembrane</keyword>
<dbReference type="PANTHER" id="PTHR37013">
    <property type="entry name" value="INTEGRAL MEMBRANE PROTEIN (AFU_ORTHOLOGUE AFUA_1G05950)-RELATED"/>
    <property type="match status" value="1"/>
</dbReference>
<evidence type="ECO:0000256" key="1">
    <source>
        <dbReference type="SAM" id="Phobius"/>
    </source>
</evidence>
<keyword evidence="1" id="KW-1133">Transmembrane helix</keyword>